<keyword evidence="3" id="KW-1185">Reference proteome</keyword>
<dbReference type="CDD" id="cd01948">
    <property type="entry name" value="EAL"/>
    <property type="match status" value="1"/>
</dbReference>
<dbReference type="RefSeq" id="WP_290319952.1">
    <property type="nucleotide sequence ID" value="NZ_JAUFPN010000197.1"/>
</dbReference>
<sequence>MTDRERFLTFALAAAEMLLEASPDGRIAFAAGAFQSRLGQPPEAWIGHHVRELVTLPDRASFDLGFHTLLARDRLAPTGYRLANAQATPVSIGGLRLVGPDADRLCLTIAVTPGHGVRPNLADGPALREAAEAEARADQPRGTLGLLEIQAAGPMPAAEIDAVLRGSLADCLGSDSLAGELGGGRFGVVCASAADVGALGEQVARILADGGHAAAVATRALPLDDSGLTPMQATRALRYALAAFAKGGMAKVAAAGFDDGLSGFVAAACARGNWLRRAIADRRFSLSFQPIVALQSGDTHHYEALLRPEAEPDAPVQDPQDFVTFAETIGLSEELDWAVLGAVCGAARTARGTRIAANLSGFSLQSPGFRDRLLALLDAEPLLAQRLLLEITETAEIDDEAEAMRTVAALRERGVPLCIDDFGAGAAAFRYLRILRVDYVKIDGLYVTNAMRSSQDRTIVAAMVDLARGLGARVVAEHIETPEEAALMRDLGVDYGQGWLFGRPAPLPPQR</sequence>
<protein>
    <submittedName>
        <fullName evidence="2">EAL domain-containing protein</fullName>
    </submittedName>
</protein>
<dbReference type="SMART" id="SM00091">
    <property type="entry name" value="PAS"/>
    <property type="match status" value="1"/>
</dbReference>
<dbReference type="PANTHER" id="PTHR33121">
    <property type="entry name" value="CYCLIC DI-GMP PHOSPHODIESTERASE PDEF"/>
    <property type="match status" value="1"/>
</dbReference>
<dbReference type="Gene3D" id="3.20.20.450">
    <property type="entry name" value="EAL domain"/>
    <property type="match status" value="1"/>
</dbReference>
<gene>
    <name evidence="2" type="ORF">QWZ14_26165</name>
</gene>
<proteinExistence type="predicted"/>
<dbReference type="Pfam" id="PF00563">
    <property type="entry name" value="EAL"/>
    <property type="match status" value="1"/>
</dbReference>
<dbReference type="PROSITE" id="PS50883">
    <property type="entry name" value="EAL"/>
    <property type="match status" value="1"/>
</dbReference>
<evidence type="ECO:0000313" key="2">
    <source>
        <dbReference type="EMBL" id="MDN3567880.1"/>
    </source>
</evidence>
<evidence type="ECO:0000259" key="1">
    <source>
        <dbReference type="PROSITE" id="PS50883"/>
    </source>
</evidence>
<dbReference type="PANTHER" id="PTHR33121:SF79">
    <property type="entry name" value="CYCLIC DI-GMP PHOSPHODIESTERASE PDED-RELATED"/>
    <property type="match status" value="1"/>
</dbReference>
<name>A0ABT8ADZ3_9PROT</name>
<feature type="domain" description="EAL" evidence="1">
    <location>
        <begin position="268"/>
        <end position="511"/>
    </location>
</feature>
<dbReference type="EMBL" id="JAUFPN010000197">
    <property type="protein sequence ID" value="MDN3567880.1"/>
    <property type="molecule type" value="Genomic_DNA"/>
</dbReference>
<dbReference type="InterPro" id="IPR000014">
    <property type="entry name" value="PAS"/>
</dbReference>
<dbReference type="CDD" id="cd00130">
    <property type="entry name" value="PAS"/>
    <property type="match status" value="1"/>
</dbReference>
<dbReference type="Proteomes" id="UP001529369">
    <property type="component" value="Unassembled WGS sequence"/>
</dbReference>
<comment type="caution">
    <text evidence="2">The sequence shown here is derived from an EMBL/GenBank/DDBJ whole genome shotgun (WGS) entry which is preliminary data.</text>
</comment>
<evidence type="ECO:0000313" key="3">
    <source>
        <dbReference type="Proteomes" id="UP001529369"/>
    </source>
</evidence>
<dbReference type="SUPFAM" id="SSF55785">
    <property type="entry name" value="PYP-like sensor domain (PAS domain)"/>
    <property type="match status" value="1"/>
</dbReference>
<organism evidence="2 3">
    <name type="scientific">Paeniroseomonas aquatica</name>
    <dbReference type="NCBI Taxonomy" id="373043"/>
    <lineage>
        <taxon>Bacteria</taxon>
        <taxon>Pseudomonadati</taxon>
        <taxon>Pseudomonadota</taxon>
        <taxon>Alphaproteobacteria</taxon>
        <taxon>Acetobacterales</taxon>
        <taxon>Acetobacteraceae</taxon>
        <taxon>Paeniroseomonas</taxon>
    </lineage>
</organism>
<accession>A0ABT8ADZ3</accession>
<dbReference type="InterPro" id="IPR035965">
    <property type="entry name" value="PAS-like_dom_sf"/>
</dbReference>
<dbReference type="InterPro" id="IPR050706">
    <property type="entry name" value="Cyclic-di-GMP_PDE-like"/>
</dbReference>
<dbReference type="SMART" id="SM00052">
    <property type="entry name" value="EAL"/>
    <property type="match status" value="1"/>
</dbReference>
<dbReference type="InterPro" id="IPR035919">
    <property type="entry name" value="EAL_sf"/>
</dbReference>
<reference evidence="3" key="1">
    <citation type="journal article" date="2019" name="Int. J. Syst. Evol. Microbiol.">
        <title>The Global Catalogue of Microorganisms (GCM) 10K type strain sequencing project: providing services to taxonomists for standard genome sequencing and annotation.</title>
        <authorList>
            <consortium name="The Broad Institute Genomics Platform"/>
            <consortium name="The Broad Institute Genome Sequencing Center for Infectious Disease"/>
            <person name="Wu L."/>
            <person name="Ma J."/>
        </authorList>
    </citation>
    <scope>NUCLEOTIDE SEQUENCE [LARGE SCALE GENOMIC DNA]</scope>
    <source>
        <strain evidence="3">CECT 7131</strain>
    </source>
</reference>
<dbReference type="InterPro" id="IPR001633">
    <property type="entry name" value="EAL_dom"/>
</dbReference>
<dbReference type="SUPFAM" id="SSF141868">
    <property type="entry name" value="EAL domain-like"/>
    <property type="match status" value="1"/>
</dbReference>